<dbReference type="GO" id="GO:0008270">
    <property type="term" value="F:zinc ion binding"/>
    <property type="evidence" value="ECO:0007669"/>
    <property type="project" value="UniProtKB-KW"/>
</dbReference>
<feature type="domain" description="MYND-type" evidence="5">
    <location>
        <begin position="10"/>
        <end position="57"/>
    </location>
</feature>
<evidence type="ECO:0000256" key="4">
    <source>
        <dbReference type="PROSITE-ProRule" id="PRU00134"/>
    </source>
</evidence>
<keyword evidence="1" id="KW-0479">Metal-binding</keyword>
<evidence type="ECO:0000313" key="6">
    <source>
        <dbReference type="EMBL" id="KAK5701760.1"/>
    </source>
</evidence>
<keyword evidence="3" id="KW-0862">Zinc</keyword>
<gene>
    <name evidence="6" type="ORF">LTR97_004578</name>
</gene>
<dbReference type="Pfam" id="PF01753">
    <property type="entry name" value="zf-MYND"/>
    <property type="match status" value="1"/>
</dbReference>
<dbReference type="InterPro" id="IPR002893">
    <property type="entry name" value="Znf_MYND"/>
</dbReference>
<evidence type="ECO:0000313" key="7">
    <source>
        <dbReference type="Proteomes" id="UP001310594"/>
    </source>
</evidence>
<accession>A0AAN7WAU9</accession>
<proteinExistence type="predicted"/>
<organism evidence="6 7">
    <name type="scientific">Elasticomyces elasticus</name>
    <dbReference type="NCBI Taxonomy" id="574655"/>
    <lineage>
        <taxon>Eukaryota</taxon>
        <taxon>Fungi</taxon>
        <taxon>Dikarya</taxon>
        <taxon>Ascomycota</taxon>
        <taxon>Pezizomycotina</taxon>
        <taxon>Dothideomycetes</taxon>
        <taxon>Dothideomycetidae</taxon>
        <taxon>Mycosphaerellales</taxon>
        <taxon>Teratosphaeriaceae</taxon>
        <taxon>Elasticomyces</taxon>
    </lineage>
</organism>
<evidence type="ECO:0000256" key="3">
    <source>
        <dbReference type="ARBA" id="ARBA00022833"/>
    </source>
</evidence>
<keyword evidence="2 4" id="KW-0863">Zinc-finger</keyword>
<evidence type="ECO:0000256" key="1">
    <source>
        <dbReference type="ARBA" id="ARBA00022723"/>
    </source>
</evidence>
<dbReference type="AlphaFoldDB" id="A0AAN7WAU9"/>
<evidence type="ECO:0000259" key="5">
    <source>
        <dbReference type="PROSITE" id="PS50865"/>
    </source>
</evidence>
<comment type="caution">
    <text evidence="6">The sequence shown here is derived from an EMBL/GenBank/DDBJ whole genome shotgun (WGS) entry which is preliminary data.</text>
</comment>
<evidence type="ECO:0000256" key="2">
    <source>
        <dbReference type="ARBA" id="ARBA00022771"/>
    </source>
</evidence>
<dbReference type="SUPFAM" id="SSF144232">
    <property type="entry name" value="HIT/MYND zinc finger-like"/>
    <property type="match status" value="1"/>
</dbReference>
<reference evidence="6" key="1">
    <citation type="submission" date="2023-08" db="EMBL/GenBank/DDBJ databases">
        <title>Black Yeasts Isolated from many extreme environments.</title>
        <authorList>
            <person name="Coleine C."/>
            <person name="Stajich J.E."/>
            <person name="Selbmann L."/>
        </authorList>
    </citation>
    <scope>NUCLEOTIDE SEQUENCE</scope>
    <source>
        <strain evidence="6">CCFEE 5810</strain>
    </source>
</reference>
<name>A0AAN7WAU9_9PEZI</name>
<dbReference type="Gene3D" id="6.10.140.2220">
    <property type="match status" value="1"/>
</dbReference>
<protein>
    <recommendedName>
        <fullName evidence="5">MYND-type domain-containing protein</fullName>
    </recommendedName>
</protein>
<dbReference type="EMBL" id="JAVRQU010000006">
    <property type="protein sequence ID" value="KAK5701760.1"/>
    <property type="molecule type" value="Genomic_DNA"/>
</dbReference>
<sequence>MDSTMTSSPCDRCGKAGAQEACDECTRSLEINETLHLPSYCSSKCRDEAWSAHRDACLDRKQVRRAGDLIKAAWRAWREETYENKVNFVRKVADDGKLHVYAAYGVDSMSRFPPHLQLSDPDKERVLAHFACLDAVCTSLPLVAGALLGCYTTLADVRVELPGSACQVTRHYANGTVDNREPWHELVRIDCRDGMQYVLDIAGGQYGQFRTILPRAVYNQQLEPTKWHSQPFGTRGCEAMDDTPLDREFQQARECFRDTVERWADEQAEGVPQLLREGSESAFEMQRNCLIAEIRRNVGKVVRKLQEGKSACGEEVD</sequence>
<dbReference type="Proteomes" id="UP001310594">
    <property type="component" value="Unassembled WGS sequence"/>
</dbReference>
<dbReference type="PROSITE" id="PS50865">
    <property type="entry name" value="ZF_MYND_2"/>
    <property type="match status" value="1"/>
</dbReference>